<sequence length="94" mass="10595">MVCRPGWFHNRGHRVPGSWGCLNMGATQAPDFLPKAQACGRRPWMLQYEARYMPVRTMVIERICRKRTSRIGSRLGVPVIEVRDLGSGGQGINV</sequence>
<dbReference type="EMBL" id="KN824857">
    <property type="protein sequence ID" value="KIK99509.1"/>
    <property type="molecule type" value="Genomic_DNA"/>
</dbReference>
<reference evidence="2" key="2">
    <citation type="submission" date="2015-01" db="EMBL/GenBank/DDBJ databases">
        <title>Evolutionary Origins and Diversification of the Mycorrhizal Mutualists.</title>
        <authorList>
            <consortium name="DOE Joint Genome Institute"/>
            <consortium name="Mycorrhizal Genomics Consortium"/>
            <person name="Kohler A."/>
            <person name="Kuo A."/>
            <person name="Nagy L.G."/>
            <person name="Floudas D."/>
            <person name="Copeland A."/>
            <person name="Barry K.W."/>
            <person name="Cichocki N."/>
            <person name="Veneault-Fourrey C."/>
            <person name="LaButti K."/>
            <person name="Lindquist E.A."/>
            <person name="Lipzen A."/>
            <person name="Lundell T."/>
            <person name="Morin E."/>
            <person name="Murat C."/>
            <person name="Riley R."/>
            <person name="Ohm R."/>
            <person name="Sun H."/>
            <person name="Tunlid A."/>
            <person name="Henrissat B."/>
            <person name="Grigoriev I.V."/>
            <person name="Hibbett D.S."/>
            <person name="Martin F."/>
        </authorList>
    </citation>
    <scope>NUCLEOTIDE SEQUENCE [LARGE SCALE GENOMIC DNA]</scope>
    <source>
        <strain evidence="2">Ve08.2h10</strain>
    </source>
</reference>
<dbReference type="HOGENOM" id="CLU_2386841_0_0_1"/>
<organism evidence="1 2">
    <name type="scientific">Paxillus rubicundulus Ve08.2h10</name>
    <dbReference type="NCBI Taxonomy" id="930991"/>
    <lineage>
        <taxon>Eukaryota</taxon>
        <taxon>Fungi</taxon>
        <taxon>Dikarya</taxon>
        <taxon>Basidiomycota</taxon>
        <taxon>Agaricomycotina</taxon>
        <taxon>Agaricomycetes</taxon>
        <taxon>Agaricomycetidae</taxon>
        <taxon>Boletales</taxon>
        <taxon>Paxilineae</taxon>
        <taxon>Paxillaceae</taxon>
        <taxon>Paxillus</taxon>
    </lineage>
</organism>
<reference evidence="1 2" key="1">
    <citation type="submission" date="2014-04" db="EMBL/GenBank/DDBJ databases">
        <authorList>
            <consortium name="DOE Joint Genome Institute"/>
            <person name="Kuo A."/>
            <person name="Kohler A."/>
            <person name="Jargeat P."/>
            <person name="Nagy L.G."/>
            <person name="Floudas D."/>
            <person name="Copeland A."/>
            <person name="Barry K.W."/>
            <person name="Cichocki N."/>
            <person name="Veneault-Fourrey C."/>
            <person name="LaButti K."/>
            <person name="Lindquist E.A."/>
            <person name="Lipzen A."/>
            <person name="Lundell T."/>
            <person name="Morin E."/>
            <person name="Murat C."/>
            <person name="Sun H."/>
            <person name="Tunlid A."/>
            <person name="Henrissat B."/>
            <person name="Grigoriev I.V."/>
            <person name="Hibbett D.S."/>
            <person name="Martin F."/>
            <person name="Nordberg H.P."/>
            <person name="Cantor M.N."/>
            <person name="Hua S.X."/>
        </authorList>
    </citation>
    <scope>NUCLEOTIDE SEQUENCE [LARGE SCALE GENOMIC DNA]</scope>
    <source>
        <strain evidence="1 2">Ve08.2h10</strain>
    </source>
</reference>
<keyword evidence="2" id="KW-1185">Reference proteome</keyword>
<proteinExistence type="predicted"/>
<evidence type="ECO:0000313" key="2">
    <source>
        <dbReference type="Proteomes" id="UP000054538"/>
    </source>
</evidence>
<dbReference type="AlphaFoldDB" id="A0A0D0E9L1"/>
<gene>
    <name evidence="1" type="ORF">PAXRUDRAFT_504723</name>
</gene>
<accession>A0A0D0E9L1</accession>
<dbReference type="InParanoid" id="A0A0D0E9L1"/>
<name>A0A0D0E9L1_9AGAM</name>
<protein>
    <submittedName>
        <fullName evidence="1">Uncharacterized protein</fullName>
    </submittedName>
</protein>
<dbReference type="Proteomes" id="UP000054538">
    <property type="component" value="Unassembled WGS sequence"/>
</dbReference>
<evidence type="ECO:0000313" key="1">
    <source>
        <dbReference type="EMBL" id="KIK99509.1"/>
    </source>
</evidence>